<evidence type="ECO:0000256" key="6">
    <source>
        <dbReference type="ARBA" id="ARBA00047942"/>
    </source>
</evidence>
<protein>
    <recommendedName>
        <fullName evidence="2">site-specific DNA-methyltransferase (adenine-specific)</fullName>
        <ecNumber evidence="2">2.1.1.72</ecNumber>
    </recommendedName>
</protein>
<dbReference type="InterPro" id="IPR029063">
    <property type="entry name" value="SAM-dependent_MTases_sf"/>
</dbReference>
<keyword evidence="4" id="KW-0808">Transferase</keyword>
<dbReference type="InterPro" id="IPR012263">
    <property type="entry name" value="M_m6A_EcoRV"/>
</dbReference>
<evidence type="ECO:0000256" key="4">
    <source>
        <dbReference type="ARBA" id="ARBA00022679"/>
    </source>
</evidence>
<dbReference type="RefSeq" id="WP_177099899.1">
    <property type="nucleotide sequence ID" value="NZ_JACAQB010000003.1"/>
</dbReference>
<evidence type="ECO:0000256" key="5">
    <source>
        <dbReference type="ARBA" id="ARBA00022691"/>
    </source>
</evidence>
<dbReference type="Pfam" id="PF02086">
    <property type="entry name" value="MethyltransfD12"/>
    <property type="match status" value="1"/>
</dbReference>
<dbReference type="Gene3D" id="1.10.1020.10">
    <property type="entry name" value="Adenine-specific Methyltransferase, Domain 2"/>
    <property type="match status" value="1"/>
</dbReference>
<dbReference type="PANTHER" id="PTHR30481:SF2">
    <property type="entry name" value="SITE-SPECIFIC DNA-METHYLTRANSFERASE (ADENINE-SPECIFIC)"/>
    <property type="match status" value="1"/>
</dbReference>
<accession>A0A7Y7XA03</accession>
<keyword evidence="5" id="KW-0949">S-adenosyl-L-methionine</keyword>
<dbReference type="Proteomes" id="UP000539985">
    <property type="component" value="Unassembled WGS sequence"/>
</dbReference>
<evidence type="ECO:0000256" key="1">
    <source>
        <dbReference type="ARBA" id="ARBA00006594"/>
    </source>
</evidence>
<dbReference type="GO" id="GO:0009307">
    <property type="term" value="P:DNA restriction-modification system"/>
    <property type="evidence" value="ECO:0007669"/>
    <property type="project" value="InterPro"/>
</dbReference>
<name>A0A7Y7XA03_9PSED</name>
<evidence type="ECO:0000313" key="8">
    <source>
        <dbReference type="Proteomes" id="UP000539985"/>
    </source>
</evidence>
<comment type="catalytic activity">
    <reaction evidence="6">
        <text>a 2'-deoxyadenosine in DNA + S-adenosyl-L-methionine = an N(6)-methyl-2'-deoxyadenosine in DNA + S-adenosyl-L-homocysteine + H(+)</text>
        <dbReference type="Rhea" id="RHEA:15197"/>
        <dbReference type="Rhea" id="RHEA-COMP:12418"/>
        <dbReference type="Rhea" id="RHEA-COMP:12419"/>
        <dbReference type="ChEBI" id="CHEBI:15378"/>
        <dbReference type="ChEBI" id="CHEBI:57856"/>
        <dbReference type="ChEBI" id="CHEBI:59789"/>
        <dbReference type="ChEBI" id="CHEBI:90615"/>
        <dbReference type="ChEBI" id="CHEBI:90616"/>
        <dbReference type="EC" id="2.1.1.72"/>
    </reaction>
</comment>
<dbReference type="GO" id="GO:0043565">
    <property type="term" value="F:sequence-specific DNA binding"/>
    <property type="evidence" value="ECO:0007669"/>
    <property type="project" value="TreeGrafter"/>
</dbReference>
<comment type="caution">
    <text evidence="7">The sequence shown here is derived from an EMBL/GenBank/DDBJ whole genome shotgun (WGS) entry which is preliminary data.</text>
</comment>
<reference evidence="7 8" key="1">
    <citation type="submission" date="2020-04" db="EMBL/GenBank/DDBJ databases">
        <title>Molecular characterization of pseudomonads from Agaricus bisporus reveal novel blotch 2 pathogens in Western Europe.</title>
        <authorList>
            <person name="Taparia T."/>
            <person name="Krijger M."/>
            <person name="Haynes E."/>
            <person name="Elpinstone J.G."/>
            <person name="Noble R."/>
            <person name="Van Der Wolf J."/>
        </authorList>
    </citation>
    <scope>NUCLEOTIDE SEQUENCE [LARGE SCALE GENOMIC DNA]</scope>
    <source>
        <strain evidence="7 8">H7001</strain>
    </source>
</reference>
<sequence>MYAVSPLRYPGAKWRLEKFVHSVLVANKLEGGHYAEPFAGGASLAISLLLQNYVSEIHLNDLDKSIYSFWQSALHQTNELIELISATPVTIDTWNEQKLVQLNKNHATPLELGFSTFFLNRTNRSGILTAGVIGGKNQTGNWKIDARFNKENLILRILRIAEKRDSIHIYNLDAVDFLKVCNTKIPEKSFVYLDPPYFVKGQELYMNFYNQEDHFHLSNFVLEELNKPWMVSYDDVPEIKSLYSKARATEEPYLLPYSASKERKGKEIFFLSPNLDTETNLIHTSTRTKRALGRRRLSYLPAAENALKSKNFRPEVDDLA</sequence>
<dbReference type="AlphaFoldDB" id="A0A7Y7XA03"/>
<evidence type="ECO:0000256" key="3">
    <source>
        <dbReference type="ARBA" id="ARBA00022603"/>
    </source>
</evidence>
<dbReference type="PIRSF" id="PIRSF000398">
    <property type="entry name" value="M_m6A_EcoRV"/>
    <property type="match status" value="1"/>
</dbReference>
<dbReference type="Gene3D" id="3.40.50.150">
    <property type="entry name" value="Vaccinia Virus protein VP39"/>
    <property type="match status" value="1"/>
</dbReference>
<comment type="similarity">
    <text evidence="1">Belongs to the N(4)/N(6)-methyltransferase family.</text>
</comment>
<keyword evidence="3 7" id="KW-0489">Methyltransferase</keyword>
<dbReference type="GO" id="GO:1904047">
    <property type="term" value="F:S-adenosyl-L-methionine binding"/>
    <property type="evidence" value="ECO:0007669"/>
    <property type="project" value="TreeGrafter"/>
</dbReference>
<dbReference type="PRINTS" id="PR00505">
    <property type="entry name" value="D12N6MTFRASE"/>
</dbReference>
<dbReference type="EMBL" id="JACAQB010000003">
    <property type="protein sequence ID" value="NWB94828.1"/>
    <property type="molecule type" value="Genomic_DNA"/>
</dbReference>
<dbReference type="PANTHER" id="PTHR30481">
    <property type="entry name" value="DNA ADENINE METHYLASE"/>
    <property type="match status" value="1"/>
</dbReference>
<proteinExistence type="inferred from homology"/>
<evidence type="ECO:0000256" key="2">
    <source>
        <dbReference type="ARBA" id="ARBA00011900"/>
    </source>
</evidence>
<gene>
    <name evidence="7" type="ORF">HX882_02855</name>
</gene>
<evidence type="ECO:0000313" key="7">
    <source>
        <dbReference type="EMBL" id="NWB94828.1"/>
    </source>
</evidence>
<dbReference type="SUPFAM" id="SSF53335">
    <property type="entry name" value="S-adenosyl-L-methionine-dependent methyltransferases"/>
    <property type="match status" value="1"/>
</dbReference>
<dbReference type="GO" id="GO:0006298">
    <property type="term" value="P:mismatch repair"/>
    <property type="evidence" value="ECO:0007669"/>
    <property type="project" value="TreeGrafter"/>
</dbReference>
<organism evidence="7 8">
    <name type="scientific">Pseudomonas gingeri</name>
    <dbReference type="NCBI Taxonomy" id="117681"/>
    <lineage>
        <taxon>Bacteria</taxon>
        <taxon>Pseudomonadati</taxon>
        <taxon>Pseudomonadota</taxon>
        <taxon>Gammaproteobacteria</taxon>
        <taxon>Pseudomonadales</taxon>
        <taxon>Pseudomonadaceae</taxon>
        <taxon>Pseudomonas</taxon>
    </lineage>
</organism>
<dbReference type="InterPro" id="IPR012327">
    <property type="entry name" value="MeTrfase_D12"/>
</dbReference>
<dbReference type="GO" id="GO:0032259">
    <property type="term" value="P:methylation"/>
    <property type="evidence" value="ECO:0007669"/>
    <property type="project" value="UniProtKB-KW"/>
</dbReference>
<dbReference type="EC" id="2.1.1.72" evidence="2"/>
<dbReference type="GO" id="GO:0009007">
    <property type="term" value="F:site-specific DNA-methyltransferase (adenine-specific) activity"/>
    <property type="evidence" value="ECO:0007669"/>
    <property type="project" value="UniProtKB-EC"/>
</dbReference>
<dbReference type="InterPro" id="IPR023095">
    <property type="entry name" value="Ade_MeTrfase_dom_2"/>
</dbReference>